<dbReference type="Pfam" id="PF01503">
    <property type="entry name" value="PRA-PH"/>
    <property type="match status" value="1"/>
</dbReference>
<dbReference type="InterPro" id="IPR021130">
    <property type="entry name" value="PRib-ATP_PPHydrolase-like"/>
</dbReference>
<accession>A0A1E3RX88</accession>
<dbReference type="CDD" id="cd11532">
    <property type="entry name" value="NTP-PPase_COG4997"/>
    <property type="match status" value="1"/>
</dbReference>
<organism evidence="1 2">
    <name type="scientific">Mycolicibacterium holsaticum</name>
    <dbReference type="NCBI Taxonomy" id="152142"/>
    <lineage>
        <taxon>Bacteria</taxon>
        <taxon>Bacillati</taxon>
        <taxon>Actinomycetota</taxon>
        <taxon>Actinomycetes</taxon>
        <taxon>Mycobacteriales</taxon>
        <taxon>Mycobacteriaceae</taxon>
        <taxon>Mycolicibacterium</taxon>
    </lineage>
</organism>
<dbReference type="AlphaFoldDB" id="A0A1E3RX88"/>
<name>A0A1E3RX88_9MYCO</name>
<dbReference type="InterPro" id="IPR048868">
    <property type="entry name" value="OGG-like_put"/>
</dbReference>
<dbReference type="EMBL" id="MIGZ01000039">
    <property type="protein sequence ID" value="ODQ94441.1"/>
    <property type="molecule type" value="Genomic_DNA"/>
</dbReference>
<evidence type="ECO:0000313" key="2">
    <source>
        <dbReference type="Proteomes" id="UP000094243"/>
    </source>
</evidence>
<dbReference type="Proteomes" id="UP000094243">
    <property type="component" value="Unassembled WGS sequence"/>
</dbReference>
<evidence type="ECO:0000313" key="1">
    <source>
        <dbReference type="EMBL" id="ODQ94441.1"/>
    </source>
</evidence>
<reference evidence="2" key="1">
    <citation type="submission" date="2016-09" db="EMBL/GenBank/DDBJ databases">
        <authorList>
            <person name="Greninger A.L."/>
            <person name="Jerome K.R."/>
            <person name="Mcnair B."/>
            <person name="Wallis C."/>
            <person name="Fang F."/>
        </authorList>
    </citation>
    <scope>NUCLEOTIDE SEQUENCE [LARGE SCALE GENOMIC DNA]</scope>
    <source>
        <strain evidence="2">M7</strain>
    </source>
</reference>
<dbReference type="Gene3D" id="1.10.287.1080">
    <property type="entry name" value="MazG-like"/>
    <property type="match status" value="1"/>
</dbReference>
<dbReference type="Pfam" id="PF21790">
    <property type="entry name" value="OGG"/>
    <property type="match status" value="1"/>
</dbReference>
<dbReference type="SUPFAM" id="SSF101386">
    <property type="entry name" value="all-alpha NTP pyrophosphatases"/>
    <property type="match status" value="1"/>
</dbReference>
<proteinExistence type="predicted"/>
<dbReference type="InterPro" id="IPR038735">
    <property type="entry name" value="MSMEG_1276-like_NTP-PPase_dom"/>
</dbReference>
<dbReference type="RefSeq" id="WP_069404858.1">
    <property type="nucleotide sequence ID" value="NZ_MIGZ01000039.1"/>
</dbReference>
<dbReference type="OrthoDB" id="9813491at2"/>
<gene>
    <name evidence="1" type="ORF">BHQ17_08945</name>
</gene>
<protein>
    <submittedName>
        <fullName evidence="1">Uncharacterized protein</fullName>
    </submittedName>
</protein>
<sequence length="314" mass="34590">MNDGKLVRDLIPDVIQKSGRNPEVRYLKGEELLAALCSKLCEEAAEVAGAVNEREKLIEELADVTEVVTALMALRGISESDVAAIATAKAHQRGRFDHGTWLVSAVPAQVRRYCSTDVDAQRVHWIPERWTDAFAGHEAAHADLSAHSQEAGGIARSFIHARSNGDPVALFLMAMVWGYRPKDYGPHRTKAVLAQEGAADNIATIVDATRTEGAAAGWRALLRTHKIKGLNMSFGTKLLYFAGYTTSHRPRPLILDERVRSAIQNVSPGIVPARGWVREADYIRYLDLAEEWAVDPLWQQNPDTVEYALFASGP</sequence>
<keyword evidence="2" id="KW-1185">Reference proteome</keyword>
<comment type="caution">
    <text evidence="1">The sequence shown here is derived from an EMBL/GenBank/DDBJ whole genome shotgun (WGS) entry which is preliminary data.</text>
</comment>